<organism evidence="1 2">
    <name type="scientific">Tritrichomonas foetus</name>
    <dbReference type="NCBI Taxonomy" id="1144522"/>
    <lineage>
        <taxon>Eukaryota</taxon>
        <taxon>Metamonada</taxon>
        <taxon>Parabasalia</taxon>
        <taxon>Tritrichomonadida</taxon>
        <taxon>Tritrichomonadidae</taxon>
        <taxon>Tritrichomonas</taxon>
    </lineage>
</organism>
<dbReference type="GO" id="GO:0046579">
    <property type="term" value="P:positive regulation of Ras protein signal transduction"/>
    <property type="evidence" value="ECO:0007669"/>
    <property type="project" value="TreeGrafter"/>
</dbReference>
<evidence type="ECO:0000313" key="1">
    <source>
        <dbReference type="EMBL" id="OHT09216.1"/>
    </source>
</evidence>
<reference evidence="1" key="1">
    <citation type="submission" date="2016-10" db="EMBL/GenBank/DDBJ databases">
        <authorList>
            <person name="Benchimol M."/>
            <person name="Almeida L.G."/>
            <person name="Vasconcelos A.T."/>
            <person name="Perreira-Neves A."/>
            <person name="Rosa I.A."/>
            <person name="Tasca T."/>
            <person name="Bogo M.R."/>
            <person name="de Souza W."/>
        </authorList>
    </citation>
    <scope>NUCLEOTIDE SEQUENCE [LARGE SCALE GENOMIC DNA]</scope>
    <source>
        <strain evidence="1">K</strain>
    </source>
</reference>
<dbReference type="PANTHER" id="PTHR37516">
    <property type="entry name" value="SCA1 COMPLEX SCAFFOLD PROTEIN SCAA"/>
    <property type="match status" value="1"/>
</dbReference>
<dbReference type="PANTHER" id="PTHR37516:SF1">
    <property type="entry name" value="SCA1 COMPLEX SCAFFOLD PROTEIN SCAA"/>
    <property type="match status" value="1"/>
</dbReference>
<gene>
    <name evidence="1" type="ORF">TRFO_21949</name>
</gene>
<dbReference type="Proteomes" id="UP000179807">
    <property type="component" value="Unassembled WGS sequence"/>
</dbReference>
<dbReference type="OrthoDB" id="17150at2759"/>
<dbReference type="VEuPathDB" id="TrichDB:TRFO_21949"/>
<keyword evidence="2" id="KW-1185">Reference proteome</keyword>
<comment type="caution">
    <text evidence="1">The sequence shown here is derived from an EMBL/GenBank/DDBJ whole genome shotgun (WGS) entry which is preliminary data.</text>
</comment>
<name>A0A1J4KE78_9EUKA</name>
<dbReference type="RefSeq" id="XP_068362352.1">
    <property type="nucleotide sequence ID" value="XM_068502282.1"/>
</dbReference>
<sequence length="886" mass="102507">MNERNWVTTLNNNYTFPTLTSIVDIPESDGVEVPVYLDGLNQPYDKFYRKISKPFFNNDSINSFAVNIFTQERIPLVYNPEDVIMIDFPNPMDFMTKNEYYMAIQRWYKYMCTFFSSVQLPIPISGEFYIPLLPKIFTKEERNDPGRYRTFKPNLWPLLPTNYLSMIDMLINHDNIDPNGEFGEIIPKRNPILYKYHITSDEQWQSSLMPKEPDPIIYNNFEEFEDTFIRWASLTYSSIKTPTIPPNQFTKLFGVDIAEQSKEGPRPVLKEAKPTKLNMFSEFTSCLKPNNTNLISNSLVKTLQTLLIRKPHKENVKFSYFGVSSSFQDEMENFGYSTFNDSKPFAIYRPLFYSQKVNIIDDVNIYIVKVSNSTNNYELLLDLASHTVEMGDLDKIMNTSICGTNYAQIIARDKKLLNYILDMDSITQYHSVRVSMILISIFKNDQSYSIMKHISSDMTFFQKLLVNLSTTIDPRISILSMSDRLQAIDCADIFRFYCYSQLLDMITKYCNSGLYKAIIGKCREFSLETAKYLYNNPKYVEDIRNHFPNLRKILFLSGSQQIHRILLGDDFLNWIDINSSFTLIQTIVHNSAMYQASMIFLKNAKNLITSDFITKCGDLTCLFIYQMSCYLIAIGESLSINFYCTNFNDVVNIVGTSKKKSIVSLTAPLTTLLLLTKRNDQEFIDLISKTSSYIGKNISEDVILYLEQIKSLLIFSKNSQCCLSMSKEENLIKRVVGHLIENDLSISHLSWRFFTHITANNDALLQVLSYPYVGSMLASVTTSGNVYALQRMLKFTVISWRKKNPLISGKLCGLLLPAIGRIVCLYKTRHVVFKDNNKVRELIEIFIHQIQVLNKNESGDFVATFNRHMDSNVIKKGFLHNFMNRK</sequence>
<dbReference type="EMBL" id="MLAK01000645">
    <property type="protein sequence ID" value="OHT09216.1"/>
    <property type="molecule type" value="Genomic_DNA"/>
</dbReference>
<proteinExistence type="predicted"/>
<protein>
    <submittedName>
        <fullName evidence="1">Uncharacterized protein</fullName>
    </submittedName>
</protein>
<dbReference type="InterPro" id="IPR037474">
    <property type="entry name" value="ScaA"/>
</dbReference>
<dbReference type="GO" id="GO:0005886">
    <property type="term" value="C:plasma membrane"/>
    <property type="evidence" value="ECO:0007669"/>
    <property type="project" value="TreeGrafter"/>
</dbReference>
<dbReference type="GO" id="GO:0005829">
    <property type="term" value="C:cytosol"/>
    <property type="evidence" value="ECO:0007669"/>
    <property type="project" value="TreeGrafter"/>
</dbReference>
<dbReference type="GeneID" id="94836986"/>
<accession>A0A1J4KE78</accession>
<evidence type="ECO:0000313" key="2">
    <source>
        <dbReference type="Proteomes" id="UP000179807"/>
    </source>
</evidence>
<dbReference type="GO" id="GO:1904515">
    <property type="term" value="P:positive regulation of TORC2 signaling"/>
    <property type="evidence" value="ECO:0007669"/>
    <property type="project" value="TreeGrafter"/>
</dbReference>
<dbReference type="AlphaFoldDB" id="A0A1J4KE78"/>